<evidence type="ECO:0008006" key="8">
    <source>
        <dbReference type="Google" id="ProtNLM"/>
    </source>
</evidence>
<keyword evidence="4 5" id="KW-0472">Membrane</keyword>
<gene>
    <name evidence="6" type="ORF">MCUN1_000173</name>
</gene>
<dbReference type="InterPro" id="IPR006696">
    <property type="entry name" value="DUF423"/>
</dbReference>
<accession>A0AAF0J4S9</accession>
<dbReference type="Proteomes" id="UP001219933">
    <property type="component" value="Chromosome 1"/>
</dbReference>
<sequence>MSWFPSIAALSGATSVVLGAFGAHALKDKLNPHQAASWSTAVQYQLVHSIALLFVTSTAPLTGANLVASYAFTTGITLFSGSIYGLCLAPAGASVRKILGPTTPLGGIAFIVGWLALAYARRPTAPRL</sequence>
<evidence type="ECO:0000313" key="7">
    <source>
        <dbReference type="Proteomes" id="UP001219933"/>
    </source>
</evidence>
<dbReference type="PANTHER" id="PTHR43461:SF1">
    <property type="entry name" value="TRANSMEMBRANE PROTEIN 256"/>
    <property type="match status" value="1"/>
</dbReference>
<dbReference type="AlphaFoldDB" id="A0AAF0J4S9"/>
<name>A0AAF0J4S9_9BASI</name>
<dbReference type="GO" id="GO:0016020">
    <property type="term" value="C:membrane"/>
    <property type="evidence" value="ECO:0007669"/>
    <property type="project" value="UniProtKB-SubCell"/>
</dbReference>
<dbReference type="EMBL" id="CP119877">
    <property type="protein sequence ID" value="WFD33360.1"/>
    <property type="molecule type" value="Genomic_DNA"/>
</dbReference>
<comment type="subcellular location">
    <subcellularLocation>
        <location evidence="1">Membrane</location>
        <topology evidence="1">Multi-pass membrane protein</topology>
    </subcellularLocation>
</comment>
<proteinExistence type="predicted"/>
<evidence type="ECO:0000256" key="1">
    <source>
        <dbReference type="ARBA" id="ARBA00004141"/>
    </source>
</evidence>
<dbReference type="PANTHER" id="PTHR43461">
    <property type="entry name" value="TRANSMEMBRANE PROTEIN 256"/>
    <property type="match status" value="1"/>
</dbReference>
<protein>
    <recommendedName>
        <fullName evidence="8">DUF423-domain-containing protein</fullName>
    </recommendedName>
</protein>
<feature type="transmembrane region" description="Helical" evidence="5">
    <location>
        <begin position="98"/>
        <end position="120"/>
    </location>
</feature>
<evidence type="ECO:0000256" key="4">
    <source>
        <dbReference type="ARBA" id="ARBA00023136"/>
    </source>
</evidence>
<evidence type="ECO:0000256" key="5">
    <source>
        <dbReference type="SAM" id="Phobius"/>
    </source>
</evidence>
<keyword evidence="7" id="KW-1185">Reference proteome</keyword>
<dbReference type="Pfam" id="PF04241">
    <property type="entry name" value="DUF423"/>
    <property type="match status" value="1"/>
</dbReference>
<reference evidence="6" key="1">
    <citation type="submission" date="2023-03" db="EMBL/GenBank/DDBJ databases">
        <title>Mating type loci evolution in Malassezia.</title>
        <authorList>
            <person name="Coelho M.A."/>
        </authorList>
    </citation>
    <scope>NUCLEOTIDE SEQUENCE</scope>
    <source>
        <strain evidence="6">CBS 11721</strain>
    </source>
</reference>
<feature type="transmembrane region" description="Helical" evidence="5">
    <location>
        <begin position="67"/>
        <end position="86"/>
    </location>
</feature>
<evidence type="ECO:0000256" key="2">
    <source>
        <dbReference type="ARBA" id="ARBA00022692"/>
    </source>
</evidence>
<organism evidence="6 7">
    <name type="scientific">Malassezia cuniculi</name>
    <dbReference type="NCBI Taxonomy" id="948313"/>
    <lineage>
        <taxon>Eukaryota</taxon>
        <taxon>Fungi</taxon>
        <taxon>Dikarya</taxon>
        <taxon>Basidiomycota</taxon>
        <taxon>Ustilaginomycotina</taxon>
        <taxon>Malasseziomycetes</taxon>
        <taxon>Malasseziales</taxon>
        <taxon>Malasseziaceae</taxon>
        <taxon>Malassezia</taxon>
    </lineage>
</organism>
<keyword evidence="3 5" id="KW-1133">Transmembrane helix</keyword>
<evidence type="ECO:0000313" key="6">
    <source>
        <dbReference type="EMBL" id="WFD33360.1"/>
    </source>
</evidence>
<keyword evidence="2 5" id="KW-0812">Transmembrane</keyword>
<evidence type="ECO:0000256" key="3">
    <source>
        <dbReference type="ARBA" id="ARBA00022989"/>
    </source>
</evidence>